<dbReference type="EMBL" id="BART01003912">
    <property type="protein sequence ID" value="GAG63484.1"/>
    <property type="molecule type" value="Genomic_DNA"/>
</dbReference>
<sequence>AFIARESLTLAPQNFDKSFFFSPDVKPPGHHDSSEGKER</sequence>
<reference evidence="1" key="1">
    <citation type="journal article" date="2014" name="Front. Microbiol.">
        <title>High frequency of phylogenetically diverse reductive dehalogenase-homologous genes in deep subseafloor sedimentary metagenomes.</title>
        <authorList>
            <person name="Kawai M."/>
            <person name="Futagami T."/>
            <person name="Toyoda A."/>
            <person name="Takaki Y."/>
            <person name="Nishi S."/>
            <person name="Hori S."/>
            <person name="Arai W."/>
            <person name="Tsubouchi T."/>
            <person name="Morono Y."/>
            <person name="Uchiyama I."/>
            <person name="Ito T."/>
            <person name="Fujiyama A."/>
            <person name="Inagaki F."/>
            <person name="Takami H."/>
        </authorList>
    </citation>
    <scope>NUCLEOTIDE SEQUENCE</scope>
    <source>
        <strain evidence="1">Expedition CK06-06</strain>
    </source>
</reference>
<proteinExistence type="predicted"/>
<organism evidence="1">
    <name type="scientific">marine sediment metagenome</name>
    <dbReference type="NCBI Taxonomy" id="412755"/>
    <lineage>
        <taxon>unclassified sequences</taxon>
        <taxon>metagenomes</taxon>
        <taxon>ecological metagenomes</taxon>
    </lineage>
</organism>
<name>X0Z3C9_9ZZZZ</name>
<feature type="non-terminal residue" evidence="1">
    <location>
        <position position="1"/>
    </location>
</feature>
<comment type="caution">
    <text evidence="1">The sequence shown here is derived from an EMBL/GenBank/DDBJ whole genome shotgun (WGS) entry which is preliminary data.</text>
</comment>
<dbReference type="AlphaFoldDB" id="X0Z3C9"/>
<accession>X0Z3C9</accession>
<protein>
    <submittedName>
        <fullName evidence="1">Uncharacterized protein</fullName>
    </submittedName>
</protein>
<gene>
    <name evidence="1" type="ORF">S01H4_10304</name>
</gene>
<evidence type="ECO:0000313" key="1">
    <source>
        <dbReference type="EMBL" id="GAG63484.1"/>
    </source>
</evidence>